<dbReference type="GeneID" id="61250194"/>
<dbReference type="InterPro" id="IPR000305">
    <property type="entry name" value="GIY-YIG_endonuc"/>
</dbReference>
<organism evidence="3 4">
    <name type="scientific">Fructilactobacillus lindneri DSM 20690 = JCM 11027</name>
    <dbReference type="NCBI Taxonomy" id="1122148"/>
    <lineage>
        <taxon>Bacteria</taxon>
        <taxon>Bacillati</taxon>
        <taxon>Bacillota</taxon>
        <taxon>Bacilli</taxon>
        <taxon>Lactobacillales</taxon>
        <taxon>Lactobacillaceae</taxon>
        <taxon>Fructilactobacillus</taxon>
    </lineage>
</organism>
<dbReference type="STRING" id="53444.AYR59_05015"/>
<feature type="domain" description="GIY-YIG" evidence="2">
    <location>
        <begin position="4"/>
        <end position="79"/>
    </location>
</feature>
<sequence length="93" mass="10852">MENNGYFIYVLLCGDGSFYGGYTTNVARRVYQHQTGKGAKYTKSHLPVKLIYSEEFTSKREALQSEYKFKHQSRRKKEQFLVARGVKKTFLSL</sequence>
<dbReference type="InterPro" id="IPR050190">
    <property type="entry name" value="UPF0213_domain"/>
</dbReference>
<dbReference type="Proteomes" id="UP000051565">
    <property type="component" value="Unassembled WGS sequence"/>
</dbReference>
<gene>
    <name evidence="3" type="ORF">IV52_GL000314</name>
</gene>
<evidence type="ECO:0000256" key="1">
    <source>
        <dbReference type="ARBA" id="ARBA00007435"/>
    </source>
</evidence>
<accession>A0A0R2JP20</accession>
<dbReference type="CDD" id="cd10456">
    <property type="entry name" value="GIY-YIG_UPF0213"/>
    <property type="match status" value="1"/>
</dbReference>
<proteinExistence type="inferred from homology"/>
<evidence type="ECO:0000259" key="2">
    <source>
        <dbReference type="PROSITE" id="PS50164"/>
    </source>
</evidence>
<dbReference type="AlphaFoldDB" id="A0A0R2JP20"/>
<dbReference type="Gene3D" id="3.40.1440.10">
    <property type="entry name" value="GIY-YIG endonuclease"/>
    <property type="match status" value="1"/>
</dbReference>
<dbReference type="EMBL" id="JQBT01000032">
    <property type="protein sequence ID" value="KRN78910.1"/>
    <property type="molecule type" value="Genomic_DNA"/>
</dbReference>
<reference evidence="3 4" key="1">
    <citation type="journal article" date="2015" name="Genome Announc.">
        <title>Expanding the biotechnology potential of lactobacilli through comparative genomics of 213 strains and associated genera.</title>
        <authorList>
            <person name="Sun Z."/>
            <person name="Harris H.M."/>
            <person name="McCann A."/>
            <person name="Guo C."/>
            <person name="Argimon S."/>
            <person name="Zhang W."/>
            <person name="Yang X."/>
            <person name="Jeffery I.B."/>
            <person name="Cooney J.C."/>
            <person name="Kagawa T.F."/>
            <person name="Liu W."/>
            <person name="Song Y."/>
            <person name="Salvetti E."/>
            <person name="Wrobel A."/>
            <person name="Rasinkangas P."/>
            <person name="Parkhill J."/>
            <person name="Rea M.C."/>
            <person name="O'Sullivan O."/>
            <person name="Ritari J."/>
            <person name="Douillard F.P."/>
            <person name="Paul Ross R."/>
            <person name="Yang R."/>
            <person name="Briner A.E."/>
            <person name="Felis G.E."/>
            <person name="de Vos W.M."/>
            <person name="Barrangou R."/>
            <person name="Klaenhammer T.R."/>
            <person name="Caufield P.W."/>
            <person name="Cui Y."/>
            <person name="Zhang H."/>
            <person name="O'Toole P.W."/>
        </authorList>
    </citation>
    <scope>NUCLEOTIDE SEQUENCE [LARGE SCALE GENOMIC DNA]</scope>
    <source>
        <strain evidence="3 4">DSM 20690</strain>
    </source>
</reference>
<comment type="similarity">
    <text evidence="1">Belongs to the UPF0213 family.</text>
</comment>
<dbReference type="InterPro" id="IPR035901">
    <property type="entry name" value="GIY-YIG_endonuc_sf"/>
</dbReference>
<protein>
    <recommendedName>
        <fullName evidence="2">GIY-YIG domain-containing protein</fullName>
    </recommendedName>
</protein>
<name>A0A0R2JP20_9LACO</name>
<keyword evidence="4" id="KW-1185">Reference proteome</keyword>
<dbReference type="RefSeq" id="WP_054646107.1">
    <property type="nucleotide sequence ID" value="NZ_FUXS01000001.1"/>
</dbReference>
<dbReference type="PATRIC" id="fig|1122148.6.peg.333"/>
<comment type="caution">
    <text evidence="3">The sequence shown here is derived from an EMBL/GenBank/DDBJ whole genome shotgun (WGS) entry which is preliminary data.</text>
</comment>
<dbReference type="PANTHER" id="PTHR34477:SF1">
    <property type="entry name" value="UPF0213 PROTEIN YHBQ"/>
    <property type="match status" value="1"/>
</dbReference>
<evidence type="ECO:0000313" key="3">
    <source>
        <dbReference type="EMBL" id="KRN78910.1"/>
    </source>
</evidence>
<evidence type="ECO:0000313" key="4">
    <source>
        <dbReference type="Proteomes" id="UP000051565"/>
    </source>
</evidence>
<dbReference type="PROSITE" id="PS50164">
    <property type="entry name" value="GIY_YIG"/>
    <property type="match status" value="1"/>
</dbReference>
<dbReference type="OrthoDB" id="9807770at2"/>
<dbReference type="Pfam" id="PF01541">
    <property type="entry name" value="GIY-YIG"/>
    <property type="match status" value="1"/>
</dbReference>
<dbReference type="PANTHER" id="PTHR34477">
    <property type="entry name" value="UPF0213 PROTEIN YHBQ"/>
    <property type="match status" value="1"/>
</dbReference>
<dbReference type="SUPFAM" id="SSF82771">
    <property type="entry name" value="GIY-YIG endonuclease"/>
    <property type="match status" value="1"/>
</dbReference>